<feature type="signal peptide" evidence="7">
    <location>
        <begin position="1"/>
        <end position="23"/>
    </location>
</feature>
<dbReference type="PROSITE" id="PS00018">
    <property type="entry name" value="EF_HAND_1"/>
    <property type="match status" value="1"/>
</dbReference>
<name>A0A6G0TW20_APHGL</name>
<dbReference type="OrthoDB" id="9972865at2759"/>
<organism evidence="9 10">
    <name type="scientific">Aphis glycines</name>
    <name type="common">Soybean aphid</name>
    <dbReference type="NCBI Taxonomy" id="307491"/>
    <lineage>
        <taxon>Eukaryota</taxon>
        <taxon>Metazoa</taxon>
        <taxon>Ecdysozoa</taxon>
        <taxon>Arthropoda</taxon>
        <taxon>Hexapoda</taxon>
        <taxon>Insecta</taxon>
        <taxon>Pterygota</taxon>
        <taxon>Neoptera</taxon>
        <taxon>Paraneoptera</taxon>
        <taxon>Hemiptera</taxon>
        <taxon>Sternorrhyncha</taxon>
        <taxon>Aphidomorpha</taxon>
        <taxon>Aphidoidea</taxon>
        <taxon>Aphididae</taxon>
        <taxon>Aphidini</taxon>
        <taxon>Aphis</taxon>
        <taxon>Aphis</taxon>
    </lineage>
</organism>
<dbReference type="Gene3D" id="3.30.60.30">
    <property type="match status" value="1"/>
</dbReference>
<evidence type="ECO:0000313" key="10">
    <source>
        <dbReference type="Proteomes" id="UP000475862"/>
    </source>
</evidence>
<dbReference type="SUPFAM" id="SSF47473">
    <property type="entry name" value="EF-hand"/>
    <property type="match status" value="1"/>
</dbReference>
<dbReference type="InterPro" id="IPR037641">
    <property type="entry name" value="SPARC_FS"/>
</dbReference>
<protein>
    <recommendedName>
        <fullName evidence="8">SPARC/Testican calcium-binding domain-containing protein</fullName>
    </recommendedName>
</protein>
<feature type="domain" description="SPARC/Testican calcium-binding" evidence="8">
    <location>
        <begin position="168"/>
        <end position="279"/>
    </location>
</feature>
<keyword evidence="10" id="KW-1185">Reference proteome</keyword>
<keyword evidence="2" id="KW-0964">Secreted</keyword>
<reference evidence="9 10" key="1">
    <citation type="submission" date="2019-08" db="EMBL/GenBank/DDBJ databases">
        <title>The genome of the soybean aphid Biotype 1, its phylome, world population structure and adaptation to the North American continent.</title>
        <authorList>
            <person name="Giordano R."/>
            <person name="Donthu R.K."/>
            <person name="Hernandez A.G."/>
            <person name="Wright C.L."/>
            <person name="Zimin A.V."/>
        </authorList>
    </citation>
    <scope>NUCLEOTIDE SEQUENCE [LARGE SCALE GENOMIC DNA]</scope>
    <source>
        <tissue evidence="9">Whole aphids</tissue>
    </source>
</reference>
<dbReference type="GO" id="GO:0005509">
    <property type="term" value="F:calcium ion binding"/>
    <property type="evidence" value="ECO:0007669"/>
    <property type="project" value="InterPro"/>
</dbReference>
<dbReference type="Pfam" id="PF10591">
    <property type="entry name" value="SPARC_Ca_bdg"/>
    <property type="match status" value="1"/>
</dbReference>
<keyword evidence="6" id="KW-0325">Glycoprotein</keyword>
<sequence length="338" mass="39059">MVQFKDIVIQALVLFVLFECSMSLEEKPRKTKKWMRNKIDSLPKNVMEDVLVKTLEGEKKAEVPSEANIIQLLEMTDQQSPCQKKHCGAGRVCKLTEDGEAQCVCIADCPIETEERRKVCSNYNQTWGSDCEIHRMRCNCEEKSEKCSNPEFSHLHVEYYGACKQLSVCSDSEMADFPRRMREWLYHIMQDLADREELSPHFKSKMNEAETNMTKLWSNAAVWKWCDLDGYPHDRAVSRHELFPIRAPLMYLEHCIAPFLNKCDANSDHMVTLEEWGNCLEIPKHVSSGGFKRPGTPTGNDSVDKCAWTAFVHRRIVEQFHVLVRDLTGRAYRSGHYA</sequence>
<keyword evidence="4" id="KW-0106">Calcium</keyword>
<dbReference type="SUPFAM" id="SSF100895">
    <property type="entry name" value="Kazal-type serine protease inhibitors"/>
    <property type="match status" value="1"/>
</dbReference>
<comment type="subcellular location">
    <subcellularLocation>
        <location evidence="1">Secreted</location>
    </subcellularLocation>
</comment>
<dbReference type="EMBL" id="VYZN01000014">
    <property type="protein sequence ID" value="KAE9539804.1"/>
    <property type="molecule type" value="Genomic_DNA"/>
</dbReference>
<dbReference type="PANTHER" id="PTHR13866">
    <property type="entry name" value="SPARC OSTEONECTIN"/>
    <property type="match status" value="1"/>
</dbReference>
<evidence type="ECO:0000256" key="6">
    <source>
        <dbReference type="ARBA" id="ARBA00023180"/>
    </source>
</evidence>
<dbReference type="Proteomes" id="UP000475862">
    <property type="component" value="Unassembled WGS sequence"/>
</dbReference>
<keyword evidence="5" id="KW-1015">Disulfide bond</keyword>
<dbReference type="InterPro" id="IPR011992">
    <property type="entry name" value="EF-hand-dom_pair"/>
</dbReference>
<dbReference type="GO" id="GO:0005615">
    <property type="term" value="C:extracellular space"/>
    <property type="evidence" value="ECO:0007669"/>
    <property type="project" value="TreeGrafter"/>
</dbReference>
<dbReference type="InterPro" id="IPR019577">
    <property type="entry name" value="SPARC/Testican_Ca-bd-dom"/>
</dbReference>
<dbReference type="PANTHER" id="PTHR13866:SF14">
    <property type="entry name" value="BM-40"/>
    <property type="match status" value="1"/>
</dbReference>
<dbReference type="InterPro" id="IPR036058">
    <property type="entry name" value="Kazal_dom_sf"/>
</dbReference>
<gene>
    <name evidence="9" type="ORF">AGLY_005056</name>
</gene>
<accession>A0A6G0TW20</accession>
<dbReference type="Gene3D" id="1.10.238.10">
    <property type="entry name" value="EF-hand"/>
    <property type="match status" value="1"/>
</dbReference>
<evidence type="ECO:0000256" key="5">
    <source>
        <dbReference type="ARBA" id="ARBA00023157"/>
    </source>
</evidence>
<proteinExistence type="predicted"/>
<evidence type="ECO:0000256" key="2">
    <source>
        <dbReference type="ARBA" id="ARBA00022525"/>
    </source>
</evidence>
<evidence type="ECO:0000256" key="3">
    <source>
        <dbReference type="ARBA" id="ARBA00022729"/>
    </source>
</evidence>
<evidence type="ECO:0000256" key="7">
    <source>
        <dbReference type="SAM" id="SignalP"/>
    </source>
</evidence>
<keyword evidence="3 7" id="KW-0732">Signal</keyword>
<dbReference type="CDD" id="cd01328">
    <property type="entry name" value="FSL_SPARC"/>
    <property type="match status" value="1"/>
</dbReference>
<dbReference type="InterPro" id="IPR018247">
    <property type="entry name" value="EF_Hand_1_Ca_BS"/>
</dbReference>
<evidence type="ECO:0000256" key="4">
    <source>
        <dbReference type="ARBA" id="ARBA00022837"/>
    </source>
</evidence>
<dbReference type="GO" id="GO:0005518">
    <property type="term" value="F:collagen binding"/>
    <property type="evidence" value="ECO:0007669"/>
    <property type="project" value="TreeGrafter"/>
</dbReference>
<dbReference type="CDD" id="cd16231">
    <property type="entry name" value="EFh_SPARC_like"/>
    <property type="match status" value="1"/>
</dbReference>
<evidence type="ECO:0000313" key="9">
    <source>
        <dbReference type="EMBL" id="KAE9539804.1"/>
    </source>
</evidence>
<dbReference type="GO" id="GO:0050840">
    <property type="term" value="F:extracellular matrix binding"/>
    <property type="evidence" value="ECO:0007669"/>
    <property type="project" value="TreeGrafter"/>
</dbReference>
<evidence type="ECO:0000259" key="8">
    <source>
        <dbReference type="Pfam" id="PF10591"/>
    </source>
</evidence>
<evidence type="ECO:0000256" key="1">
    <source>
        <dbReference type="ARBA" id="ARBA00004613"/>
    </source>
</evidence>
<dbReference type="AlphaFoldDB" id="A0A6G0TW20"/>
<comment type="caution">
    <text evidence="9">The sequence shown here is derived from an EMBL/GenBank/DDBJ whole genome shotgun (WGS) entry which is preliminary data.</text>
</comment>
<feature type="chain" id="PRO_5026306622" description="SPARC/Testican calcium-binding domain-containing protein" evidence="7">
    <location>
        <begin position="24"/>
        <end position="338"/>
    </location>
</feature>